<reference evidence="1 2" key="1">
    <citation type="journal article" date="2014" name="Int. J. Syst. Evol. Microbiol.">
        <title>Complete genome sequence of Corynebacterium casei LMG S-19264T (=DSM 44701T), isolated from a smear-ripened cheese.</title>
        <authorList>
            <consortium name="US DOE Joint Genome Institute (JGI-PGF)"/>
            <person name="Walter F."/>
            <person name="Albersmeier A."/>
            <person name="Kalinowski J."/>
            <person name="Ruckert C."/>
        </authorList>
    </citation>
    <scope>NUCLEOTIDE SEQUENCE [LARGE SCALE GENOMIC DNA]</scope>
    <source>
        <strain evidence="1 2">CGMCC 4.7111</strain>
    </source>
</reference>
<organism evidence="1 2">
    <name type="scientific">Streptomyces albiflavescens</name>
    <dbReference type="NCBI Taxonomy" id="1623582"/>
    <lineage>
        <taxon>Bacteria</taxon>
        <taxon>Bacillati</taxon>
        <taxon>Actinomycetota</taxon>
        <taxon>Actinomycetes</taxon>
        <taxon>Kitasatosporales</taxon>
        <taxon>Streptomycetaceae</taxon>
        <taxon>Streptomyces</taxon>
    </lineage>
</organism>
<dbReference type="Pfam" id="PF10011">
    <property type="entry name" value="DUF2254"/>
    <property type="match status" value="1"/>
</dbReference>
<gene>
    <name evidence="1" type="ORF">GCM10011579_033610</name>
</gene>
<keyword evidence="2" id="KW-1185">Reference proteome</keyword>
<evidence type="ECO:0000313" key="1">
    <source>
        <dbReference type="EMBL" id="GGN64324.1"/>
    </source>
</evidence>
<sequence>MFFADHLVHSIQVDAITSVVEQNTVRVIRDGVFAGGADVLGVPEWAVPIVSQRSGYVQTVRPHLLLQTAAEQAVCLRLRHRVGEHVVAGMLVGWIWRDSRSDPAPAPETFSRVLDTGVRSDSSAPWNRTPGSESGNWWTSRARRCLRRSTIRTPRFWRSITCL</sequence>
<accession>A0A917Y1X1</accession>
<comment type="caution">
    <text evidence="1">The sequence shown here is derived from an EMBL/GenBank/DDBJ whole genome shotgun (WGS) entry which is preliminary data.</text>
</comment>
<name>A0A917Y1X1_9ACTN</name>
<protein>
    <submittedName>
        <fullName evidence="1">Uncharacterized protein</fullName>
    </submittedName>
</protein>
<evidence type="ECO:0000313" key="2">
    <source>
        <dbReference type="Proteomes" id="UP000600365"/>
    </source>
</evidence>
<proteinExistence type="predicted"/>
<dbReference type="AlphaFoldDB" id="A0A917Y1X1"/>
<dbReference type="Proteomes" id="UP000600365">
    <property type="component" value="Unassembled WGS sequence"/>
</dbReference>
<dbReference type="EMBL" id="BMMM01000005">
    <property type="protein sequence ID" value="GGN64324.1"/>
    <property type="molecule type" value="Genomic_DNA"/>
</dbReference>
<dbReference type="InterPro" id="IPR018723">
    <property type="entry name" value="DUF2254_membrane"/>
</dbReference>